<organism evidence="3 4">
    <name type="scientific">Candidatus Chisholmbacteria bacterium RIFCSPHIGHO2_01_FULL_49_18</name>
    <dbReference type="NCBI Taxonomy" id="1797590"/>
    <lineage>
        <taxon>Bacteria</taxon>
        <taxon>Candidatus Chisholmiibacteriota</taxon>
    </lineage>
</organism>
<protein>
    <recommendedName>
        <fullName evidence="2">Sulfatase N-terminal domain-containing protein</fullName>
    </recommendedName>
</protein>
<evidence type="ECO:0000313" key="3">
    <source>
        <dbReference type="EMBL" id="OGY16951.1"/>
    </source>
</evidence>
<reference evidence="3 4" key="1">
    <citation type="journal article" date="2016" name="Nat. Commun.">
        <title>Thousands of microbial genomes shed light on interconnected biogeochemical processes in an aquifer system.</title>
        <authorList>
            <person name="Anantharaman K."/>
            <person name="Brown C.T."/>
            <person name="Hug L.A."/>
            <person name="Sharon I."/>
            <person name="Castelle C.J."/>
            <person name="Probst A.J."/>
            <person name="Thomas B.C."/>
            <person name="Singh A."/>
            <person name="Wilkins M.J."/>
            <person name="Karaoz U."/>
            <person name="Brodie E.L."/>
            <person name="Williams K.H."/>
            <person name="Hubbard S.S."/>
            <person name="Banfield J.F."/>
        </authorList>
    </citation>
    <scope>NUCLEOTIDE SEQUENCE [LARGE SCALE GENOMIC DNA]</scope>
</reference>
<feature type="transmembrane region" description="Helical" evidence="1">
    <location>
        <begin position="103"/>
        <end position="124"/>
    </location>
</feature>
<accession>A0A1G1VNH9</accession>
<feature type="domain" description="Sulfatase N-terminal" evidence="2">
    <location>
        <begin position="186"/>
        <end position="426"/>
    </location>
</feature>
<comment type="caution">
    <text evidence="3">The sequence shown here is derived from an EMBL/GenBank/DDBJ whole genome shotgun (WGS) entry which is preliminary data.</text>
</comment>
<feature type="transmembrane region" description="Helical" evidence="1">
    <location>
        <begin position="45"/>
        <end position="64"/>
    </location>
</feature>
<keyword evidence="1" id="KW-0812">Transmembrane</keyword>
<proteinExistence type="predicted"/>
<dbReference type="Gene3D" id="3.40.720.10">
    <property type="entry name" value="Alkaline Phosphatase, subunit A"/>
    <property type="match status" value="1"/>
</dbReference>
<keyword evidence="1" id="KW-1133">Transmembrane helix</keyword>
<dbReference type="EMBL" id="MHCI01000008">
    <property type="protein sequence ID" value="OGY16951.1"/>
    <property type="molecule type" value="Genomic_DNA"/>
</dbReference>
<dbReference type="AlphaFoldDB" id="A0A1G1VNH9"/>
<dbReference type="Proteomes" id="UP000179069">
    <property type="component" value="Unassembled WGS sequence"/>
</dbReference>
<evidence type="ECO:0000259" key="2">
    <source>
        <dbReference type="Pfam" id="PF00884"/>
    </source>
</evidence>
<dbReference type="SUPFAM" id="SSF53649">
    <property type="entry name" value="Alkaline phosphatase-like"/>
    <property type="match status" value="1"/>
</dbReference>
<evidence type="ECO:0000313" key="4">
    <source>
        <dbReference type="Proteomes" id="UP000179069"/>
    </source>
</evidence>
<dbReference type="InterPro" id="IPR000917">
    <property type="entry name" value="Sulfatase_N"/>
</dbReference>
<gene>
    <name evidence="3" type="ORF">A2785_02335</name>
</gene>
<evidence type="ECO:0000256" key="1">
    <source>
        <dbReference type="SAM" id="Phobius"/>
    </source>
</evidence>
<feature type="transmembrane region" description="Helical" evidence="1">
    <location>
        <begin position="136"/>
        <end position="157"/>
    </location>
</feature>
<sequence length="517" mass="60269">MRRRSTNKRWQIGIRRPLILHPIFFAIYPPLFLYSINLWQTEIDVLWNPLTHVLYATLLLWYFLQRIFRRRLLVGLLTSLTLFMFFAYGHVHGALLNREISIGYHRFLLPLWLLLFGVGAVLIFRLRSRWQAMTFILNLVSALFVLQSLVVVAKWVYSKSQATNLQLGRAPEVILEPTNNLPDIYYIILDGYMRQDTLERVLGYDNRPFLDFLQERGFYIAEKSHSNYPYTIFSLASSLNMGYVNFLSRAVGENSKDFNFTYPIIQSNEVARLLKTVGYRYVLIGTDWTVTNHSPLADQSLSYFSLSDENQFYSLFLKTSIVSVLMESTEDMLRATKLYAFDQIPLAGNDGKPTFIFAHILAPHSPYVFDAQGGRVEIPEEGWDTEGTKHAYLEQLKFVNLKTEELVSKLLDQPDPPIIILQADHGWAWAVGWDLYRNVPVEERFDYEQIFGILNAYYLPGKGTESLYPTISPVNTFRHIFNLYFNASLRLLPDESFYSDYYQFPYRFTNVTDTLML</sequence>
<dbReference type="InterPro" id="IPR017850">
    <property type="entry name" value="Alkaline_phosphatase_core_sf"/>
</dbReference>
<feature type="transmembrane region" description="Helical" evidence="1">
    <location>
        <begin position="20"/>
        <end position="39"/>
    </location>
</feature>
<keyword evidence="1" id="KW-0472">Membrane</keyword>
<name>A0A1G1VNH9_9BACT</name>
<dbReference type="Pfam" id="PF00884">
    <property type="entry name" value="Sulfatase"/>
    <property type="match status" value="1"/>
</dbReference>
<feature type="transmembrane region" description="Helical" evidence="1">
    <location>
        <begin position="71"/>
        <end position="91"/>
    </location>
</feature>